<comment type="caution">
    <text evidence="1">The sequence shown here is derived from an EMBL/GenBank/DDBJ whole genome shotgun (WGS) entry which is preliminary data.</text>
</comment>
<dbReference type="EMBL" id="JAMKPW020000029">
    <property type="protein sequence ID" value="KAK8203601.1"/>
    <property type="molecule type" value="Genomic_DNA"/>
</dbReference>
<evidence type="ECO:0000313" key="1">
    <source>
        <dbReference type="EMBL" id="KAK8203601.1"/>
    </source>
</evidence>
<gene>
    <name evidence="1" type="ORF">M8818_005251</name>
</gene>
<evidence type="ECO:0000313" key="2">
    <source>
        <dbReference type="Proteomes" id="UP001320706"/>
    </source>
</evidence>
<protein>
    <submittedName>
        <fullName evidence="1">Uncharacterized protein</fullName>
    </submittedName>
</protein>
<accession>A0ACC3SA34</accession>
<reference evidence="1" key="1">
    <citation type="submission" date="2024-02" db="EMBL/GenBank/DDBJ databases">
        <title>Metagenome Assembled Genome of Zalaria obscura JY119.</title>
        <authorList>
            <person name="Vighnesh L."/>
            <person name="Jagadeeshwari U."/>
            <person name="Venkata Ramana C."/>
            <person name="Sasikala C."/>
        </authorList>
    </citation>
    <scope>NUCLEOTIDE SEQUENCE</scope>
    <source>
        <strain evidence="1">JY119</strain>
    </source>
</reference>
<proteinExistence type="predicted"/>
<name>A0ACC3SA34_9PEZI</name>
<organism evidence="1 2">
    <name type="scientific">Zalaria obscura</name>
    <dbReference type="NCBI Taxonomy" id="2024903"/>
    <lineage>
        <taxon>Eukaryota</taxon>
        <taxon>Fungi</taxon>
        <taxon>Dikarya</taxon>
        <taxon>Ascomycota</taxon>
        <taxon>Pezizomycotina</taxon>
        <taxon>Dothideomycetes</taxon>
        <taxon>Dothideomycetidae</taxon>
        <taxon>Dothideales</taxon>
        <taxon>Zalariaceae</taxon>
        <taxon>Zalaria</taxon>
    </lineage>
</organism>
<keyword evidence="2" id="KW-1185">Reference proteome</keyword>
<dbReference type="Proteomes" id="UP001320706">
    <property type="component" value="Unassembled WGS sequence"/>
</dbReference>
<sequence>MFSETLDVNVFSAFGSNAAVKTPDRQARQLPCYGSDASILKLPKGAQAYVAETPPLVNAFRSACGNSHDYSKPVWCVPHLS</sequence>